<dbReference type="SUPFAM" id="SSF55486">
    <property type="entry name" value="Metalloproteases ('zincins'), catalytic domain"/>
    <property type="match status" value="2"/>
</dbReference>
<keyword evidence="8 14" id="KW-0862">Zinc</keyword>
<feature type="transmembrane region" description="Helical" evidence="17">
    <location>
        <begin position="719"/>
        <end position="739"/>
    </location>
</feature>
<evidence type="ECO:0000256" key="6">
    <source>
        <dbReference type="ARBA" id="ARBA00022729"/>
    </source>
</evidence>
<dbReference type="GO" id="GO:0007155">
    <property type="term" value="P:cell adhesion"/>
    <property type="evidence" value="ECO:0007669"/>
    <property type="project" value="InterPro"/>
</dbReference>
<dbReference type="Pfam" id="PF01457">
    <property type="entry name" value="Peptidase_M8"/>
    <property type="match status" value="1"/>
</dbReference>
<keyword evidence="7 15" id="KW-0378">Hydrolase</keyword>
<feature type="binding site" evidence="14">
    <location>
        <position position="381"/>
    </location>
    <ligand>
        <name>Zn(2+)</name>
        <dbReference type="ChEBI" id="CHEBI:29105"/>
        <note>catalytic</note>
    </ligand>
</feature>
<dbReference type="Ensembl" id="ENSCANT00000040557.1">
    <property type="protein sequence ID" value="ENSCANP00000017610.1"/>
    <property type="gene ID" value="ENSCANG00000032248.1"/>
</dbReference>
<evidence type="ECO:0000256" key="15">
    <source>
        <dbReference type="RuleBase" id="RU366077"/>
    </source>
</evidence>
<proteinExistence type="inferred from homology"/>
<evidence type="ECO:0000256" key="10">
    <source>
        <dbReference type="ARBA" id="ARBA00023049"/>
    </source>
</evidence>
<evidence type="ECO:0000256" key="1">
    <source>
        <dbReference type="ARBA" id="ARBA00004479"/>
    </source>
</evidence>
<keyword evidence="5 14" id="KW-0479">Metal-binding</keyword>
<feature type="signal peptide" evidence="15">
    <location>
        <begin position="1"/>
        <end position="18"/>
    </location>
</feature>
<dbReference type="Gene3D" id="3.90.132.10">
    <property type="entry name" value="Leishmanolysin , domain 2"/>
    <property type="match status" value="1"/>
</dbReference>
<feature type="active site" evidence="13">
    <location>
        <position position="302"/>
    </location>
</feature>
<dbReference type="InterPro" id="IPR001577">
    <property type="entry name" value="Peptidase_M8"/>
</dbReference>
<evidence type="ECO:0000256" key="3">
    <source>
        <dbReference type="ARBA" id="ARBA00022670"/>
    </source>
</evidence>
<feature type="binding site" evidence="14">
    <location>
        <position position="301"/>
    </location>
    <ligand>
        <name>Zn(2+)</name>
        <dbReference type="ChEBI" id="CHEBI:29105"/>
        <note>catalytic</note>
    </ligand>
</feature>
<protein>
    <recommendedName>
        <fullName evidence="15">Leishmanolysin-like peptidase</fullName>
        <ecNumber evidence="15">3.4.24.-</ecNumber>
    </recommendedName>
</protein>
<dbReference type="GO" id="GO:0016020">
    <property type="term" value="C:membrane"/>
    <property type="evidence" value="ECO:0007669"/>
    <property type="project" value="UniProtKB-SubCell"/>
</dbReference>
<keyword evidence="4 17" id="KW-0812">Transmembrane</keyword>
<dbReference type="GO" id="GO:0046872">
    <property type="term" value="F:metal ion binding"/>
    <property type="evidence" value="ECO:0007669"/>
    <property type="project" value="UniProtKB-KW"/>
</dbReference>
<keyword evidence="3 15" id="KW-0645">Protease</keyword>
<sequence>MLLLLLLLLPPLVLRVAAGRCLHDETQKSVSLLRPPFSQLPRKSRSSSLTLPSSRDPQPLRIQTCYLGDHISDGAWDPEGEGMRGVSRALAAVREATQRIQAVLAVQGPLLLSRDPARYCHAVWGDPNTPNYHRCSLLNPGYKGESCLGAKIPDAHLRGYTLWPEQGPPQLVQPDGPGVQNTDFLLYVRVAHTSKCHQEVRFKSNLLSLLSFLFCFVLRGFVMLPRLCLELLGSLLFVIPYFPPFRPYPVLAHPQPSVIAYAACCQLDSEDRPLAGTIVYCAQHLTSPSLSHSDIVMATLHELLHALGFSEQLFKKWQDCPSGFSVRENCSTRQQVTRQDEWGQLLLTTPAVSLSLAKHLGVPGASLGVPLEEEEGLLSSHWEARLLQGSLMTATFDGAQRTRLDPITLAAFEDSGWYQVNHSAAEELLWGQGLSFLLVLICQAGSDFFCTGRCVGLGCHYLHLDKGSCSSDPMLEGCRMYKPLINGSECWKKENGFPAGVENPHGEIYHPQSRCFFANLTSQLLPGDKTRHPSLTPHLKEAELMGRCYLHQCTGRGAYKVQVEGSPWVPCLPGKVIQIPGYYGLLFCPRGRLCQTNEDINAVTSPPVSLSTPDPLFQLSLGLAAPPGHSLGKEQQEGLAEAVLQALASRGGTGRNYTSIKTFKCPFRWPSVAMLHRALTLTLQKKPLEVYHGGANFTTQLSKLLVTSDHNPSMTHLRLSMGLCLMLLIFVGVLGTTAYQKRATLPVRPSASYHSPQLHGTRVPVRGIREV</sequence>
<comment type="similarity">
    <text evidence="2 15">Belongs to the peptidase M8 family.</text>
</comment>
<evidence type="ECO:0000256" key="2">
    <source>
        <dbReference type="ARBA" id="ARBA00005860"/>
    </source>
</evidence>
<dbReference type="GO" id="GO:0004222">
    <property type="term" value="F:metalloendopeptidase activity"/>
    <property type="evidence" value="ECO:0007669"/>
    <property type="project" value="UniProtKB-UniRule"/>
</dbReference>
<feature type="compositionally biased region" description="Low complexity" evidence="16">
    <location>
        <begin position="46"/>
        <end position="57"/>
    </location>
</feature>
<evidence type="ECO:0000256" key="7">
    <source>
        <dbReference type="ARBA" id="ARBA00022801"/>
    </source>
</evidence>
<evidence type="ECO:0000256" key="8">
    <source>
        <dbReference type="ARBA" id="ARBA00022833"/>
    </source>
</evidence>
<evidence type="ECO:0000256" key="11">
    <source>
        <dbReference type="ARBA" id="ARBA00023136"/>
    </source>
</evidence>
<feature type="region of interest" description="Disordered" evidence="16">
    <location>
        <begin position="35"/>
        <end position="57"/>
    </location>
</feature>
<dbReference type="PANTHER" id="PTHR10942">
    <property type="entry name" value="LEISHMANOLYSIN-LIKE PEPTIDASE"/>
    <property type="match status" value="1"/>
</dbReference>
<dbReference type="GO" id="GO:0006508">
    <property type="term" value="P:proteolysis"/>
    <property type="evidence" value="ECO:0007669"/>
    <property type="project" value="UniProtKB-KW"/>
</dbReference>
<comment type="function">
    <text evidence="12">Putative metalloproteinase that plays a role in left-right patterning process.</text>
</comment>
<dbReference type="FunFam" id="3.90.132.10:FF:000002">
    <property type="entry name" value="Leishmanolysin like peptidase 2"/>
    <property type="match status" value="1"/>
</dbReference>
<organism evidence="18 19">
    <name type="scientific">Colobus angolensis palliatus</name>
    <name type="common">Peters' Angolan colobus</name>
    <dbReference type="NCBI Taxonomy" id="336983"/>
    <lineage>
        <taxon>Eukaryota</taxon>
        <taxon>Metazoa</taxon>
        <taxon>Chordata</taxon>
        <taxon>Craniata</taxon>
        <taxon>Vertebrata</taxon>
        <taxon>Euteleostomi</taxon>
        <taxon>Mammalia</taxon>
        <taxon>Eutheria</taxon>
        <taxon>Euarchontoglires</taxon>
        <taxon>Primates</taxon>
        <taxon>Haplorrhini</taxon>
        <taxon>Catarrhini</taxon>
        <taxon>Cercopithecidae</taxon>
        <taxon>Colobinae</taxon>
        <taxon>Colobus</taxon>
    </lineage>
</organism>
<evidence type="ECO:0000256" key="5">
    <source>
        <dbReference type="ARBA" id="ARBA00022723"/>
    </source>
</evidence>
<dbReference type="Proteomes" id="UP000233080">
    <property type="component" value="Unassembled WGS sequence"/>
</dbReference>
<dbReference type="EC" id="3.4.24.-" evidence="15"/>
<evidence type="ECO:0000313" key="18">
    <source>
        <dbReference type="Ensembl" id="ENSCANP00000017610.1"/>
    </source>
</evidence>
<dbReference type="OMA" id="CTERGAY"/>
<evidence type="ECO:0000313" key="19">
    <source>
        <dbReference type="Proteomes" id="UP000233080"/>
    </source>
</evidence>
<keyword evidence="6 15" id="KW-0732">Signal</keyword>
<feature type="chain" id="PRO_5023974892" description="Leishmanolysin-like peptidase" evidence="15">
    <location>
        <begin position="19"/>
        <end position="771"/>
    </location>
</feature>
<evidence type="ECO:0000256" key="13">
    <source>
        <dbReference type="PIRSR" id="PIRSR601577-1"/>
    </source>
</evidence>
<dbReference type="STRING" id="336983.ENSCANP00000017610"/>
<dbReference type="Gene3D" id="3.10.170.20">
    <property type="match status" value="1"/>
</dbReference>
<evidence type="ECO:0000256" key="12">
    <source>
        <dbReference type="ARBA" id="ARBA00054153"/>
    </source>
</evidence>
<comment type="cofactor">
    <cofactor evidence="14 15">
        <name>Zn(2+)</name>
        <dbReference type="ChEBI" id="CHEBI:29105"/>
    </cofactor>
    <text evidence="14 15">Binds 1 zinc ion per subunit.</text>
</comment>
<dbReference type="GO" id="GO:0005737">
    <property type="term" value="C:cytoplasm"/>
    <property type="evidence" value="ECO:0007669"/>
    <property type="project" value="TreeGrafter"/>
</dbReference>
<evidence type="ECO:0000256" key="16">
    <source>
        <dbReference type="SAM" id="MobiDB-lite"/>
    </source>
</evidence>
<keyword evidence="10 14" id="KW-0482">Metalloprotease</keyword>
<comment type="subcellular location">
    <subcellularLocation>
        <location evidence="1">Membrane</location>
        <topology evidence="1">Single-pass type I membrane protein</topology>
    </subcellularLocation>
</comment>
<accession>A0A2K5ILZ6</accession>
<keyword evidence="19" id="KW-1185">Reference proteome</keyword>
<dbReference type="PANTHER" id="PTHR10942:SF6">
    <property type="entry name" value="CILIATED LEFT-RIGHT ORGANIZER METALLOPEPTIDASE"/>
    <property type="match status" value="1"/>
</dbReference>
<evidence type="ECO:0000256" key="17">
    <source>
        <dbReference type="SAM" id="Phobius"/>
    </source>
</evidence>
<evidence type="ECO:0000256" key="4">
    <source>
        <dbReference type="ARBA" id="ARBA00022692"/>
    </source>
</evidence>
<keyword evidence="11 17" id="KW-0472">Membrane</keyword>
<reference evidence="18" key="2">
    <citation type="submission" date="2025-09" db="UniProtKB">
        <authorList>
            <consortium name="Ensembl"/>
        </authorList>
    </citation>
    <scope>IDENTIFICATION</scope>
</reference>
<keyword evidence="9 17" id="KW-1133">Transmembrane helix</keyword>
<evidence type="ECO:0000256" key="14">
    <source>
        <dbReference type="PIRSR" id="PIRSR601577-2"/>
    </source>
</evidence>
<feature type="binding site" evidence="14">
    <location>
        <position position="305"/>
    </location>
    <ligand>
        <name>Zn(2+)</name>
        <dbReference type="ChEBI" id="CHEBI:29105"/>
        <note>catalytic</note>
    </ligand>
</feature>
<name>A0A2K5ILZ6_COLAP</name>
<evidence type="ECO:0000256" key="9">
    <source>
        <dbReference type="ARBA" id="ARBA00022989"/>
    </source>
</evidence>
<dbReference type="AlphaFoldDB" id="A0A2K5ILZ6"/>
<reference evidence="18" key="1">
    <citation type="submission" date="2025-08" db="UniProtKB">
        <authorList>
            <consortium name="Ensembl"/>
        </authorList>
    </citation>
    <scope>IDENTIFICATION</scope>
</reference>